<sequence length="376" mass="40441">MSFLPALSDPSDPALAFAGLYKRHKSMSTTQVIDAPTREELVVLLAPYLLGAVLNGILLGCLSVQLYIYSISSGGDRTSTKAFGEYNFIPPLYTLYGIDVVQTAVTTYCAWLQLVWSQGPYENITAYNWALAVLQLLAGVADVPSCLGICRRIWILQNTSIMRKLVVCIVMLAVIQCLSAAGLTGVVIFDSTSARAQAQDTRAQAAELVAIIIWLTASFICDALIAGSLLHIFIKTRSQTPIKRTASLLTRLIALTVQTGFITAIAAGVQLVTQVLDVTVLSNQYYVMFSFLLGKLYSNVLLATLNARTATVRVAESEASTDAATKISQGIVFRDPSRATALVSVSENECAGNEPAAMMKENGDDELTVRSAESSC</sequence>
<keyword evidence="1" id="KW-0472">Membrane</keyword>
<feature type="transmembrane region" description="Helical" evidence="1">
    <location>
        <begin position="48"/>
        <end position="71"/>
    </location>
</feature>
<feature type="transmembrane region" description="Helical" evidence="1">
    <location>
        <begin position="165"/>
        <end position="189"/>
    </location>
</feature>
<feature type="transmembrane region" description="Helical" evidence="1">
    <location>
        <begin position="92"/>
        <end position="114"/>
    </location>
</feature>
<dbReference type="PANTHER" id="PTHR40465">
    <property type="entry name" value="CHROMOSOME 1, WHOLE GENOME SHOTGUN SEQUENCE"/>
    <property type="match status" value="1"/>
</dbReference>
<keyword evidence="4" id="KW-1185">Reference proteome</keyword>
<evidence type="ECO:0000313" key="4">
    <source>
        <dbReference type="Proteomes" id="UP000053263"/>
    </source>
</evidence>
<feature type="transmembrane region" description="Helical" evidence="1">
    <location>
        <begin position="126"/>
        <end position="144"/>
    </location>
</feature>
<feature type="transmembrane region" description="Helical" evidence="1">
    <location>
        <begin position="252"/>
        <end position="273"/>
    </location>
</feature>
<feature type="domain" description="DUF6534" evidence="2">
    <location>
        <begin position="218"/>
        <end position="309"/>
    </location>
</feature>
<dbReference type="EMBL" id="KN832573">
    <property type="protein sequence ID" value="KII83981.1"/>
    <property type="molecule type" value="Genomic_DNA"/>
</dbReference>
<evidence type="ECO:0000259" key="2">
    <source>
        <dbReference type="Pfam" id="PF20152"/>
    </source>
</evidence>
<dbReference type="AlphaFoldDB" id="A0A0C9SKM2"/>
<name>A0A0C9SKM2_PLICR</name>
<proteinExistence type="predicted"/>
<dbReference type="Pfam" id="PF20152">
    <property type="entry name" value="DUF6534"/>
    <property type="match status" value="1"/>
</dbReference>
<evidence type="ECO:0000256" key="1">
    <source>
        <dbReference type="SAM" id="Phobius"/>
    </source>
</evidence>
<protein>
    <recommendedName>
        <fullName evidence="2">DUF6534 domain-containing protein</fullName>
    </recommendedName>
</protein>
<keyword evidence="1" id="KW-0812">Transmembrane</keyword>
<gene>
    <name evidence="3" type="ORF">PLICRDRAFT_180008</name>
</gene>
<evidence type="ECO:0000313" key="3">
    <source>
        <dbReference type="EMBL" id="KII83981.1"/>
    </source>
</evidence>
<feature type="transmembrane region" description="Helical" evidence="1">
    <location>
        <begin position="285"/>
        <end position="305"/>
    </location>
</feature>
<accession>A0A0C9SKM2</accession>
<keyword evidence="1" id="KW-1133">Transmembrane helix</keyword>
<dbReference type="HOGENOM" id="CLU_046025_2_1_1"/>
<reference evidence="3 4" key="1">
    <citation type="submission" date="2014-06" db="EMBL/GenBank/DDBJ databases">
        <title>Evolutionary Origins and Diversification of the Mycorrhizal Mutualists.</title>
        <authorList>
            <consortium name="DOE Joint Genome Institute"/>
            <consortium name="Mycorrhizal Genomics Consortium"/>
            <person name="Kohler A."/>
            <person name="Kuo A."/>
            <person name="Nagy L.G."/>
            <person name="Floudas D."/>
            <person name="Copeland A."/>
            <person name="Barry K.W."/>
            <person name="Cichocki N."/>
            <person name="Veneault-Fourrey C."/>
            <person name="LaButti K."/>
            <person name="Lindquist E.A."/>
            <person name="Lipzen A."/>
            <person name="Lundell T."/>
            <person name="Morin E."/>
            <person name="Murat C."/>
            <person name="Riley R."/>
            <person name="Ohm R."/>
            <person name="Sun H."/>
            <person name="Tunlid A."/>
            <person name="Henrissat B."/>
            <person name="Grigoriev I.V."/>
            <person name="Hibbett D.S."/>
            <person name="Martin F."/>
        </authorList>
    </citation>
    <scope>NUCLEOTIDE SEQUENCE [LARGE SCALE GENOMIC DNA]</scope>
    <source>
        <strain evidence="3 4">FD-325 SS-3</strain>
    </source>
</reference>
<organism evidence="3 4">
    <name type="scientific">Plicaturopsis crispa FD-325 SS-3</name>
    <dbReference type="NCBI Taxonomy" id="944288"/>
    <lineage>
        <taxon>Eukaryota</taxon>
        <taxon>Fungi</taxon>
        <taxon>Dikarya</taxon>
        <taxon>Basidiomycota</taxon>
        <taxon>Agaricomycotina</taxon>
        <taxon>Agaricomycetes</taxon>
        <taxon>Agaricomycetidae</taxon>
        <taxon>Amylocorticiales</taxon>
        <taxon>Amylocorticiaceae</taxon>
        <taxon>Plicatura</taxon>
        <taxon>Plicaturopsis crispa</taxon>
    </lineage>
</organism>
<dbReference type="PANTHER" id="PTHR40465:SF1">
    <property type="entry name" value="DUF6534 DOMAIN-CONTAINING PROTEIN"/>
    <property type="match status" value="1"/>
</dbReference>
<dbReference type="InterPro" id="IPR045339">
    <property type="entry name" value="DUF6534"/>
</dbReference>
<feature type="transmembrane region" description="Helical" evidence="1">
    <location>
        <begin position="209"/>
        <end position="232"/>
    </location>
</feature>
<dbReference type="Proteomes" id="UP000053263">
    <property type="component" value="Unassembled WGS sequence"/>
</dbReference>